<reference evidence="3" key="1">
    <citation type="journal article" date="2019" name="Int. J. Syst. Evol. Microbiol.">
        <title>The Global Catalogue of Microorganisms (GCM) 10K type strain sequencing project: providing services to taxonomists for standard genome sequencing and annotation.</title>
        <authorList>
            <consortium name="The Broad Institute Genomics Platform"/>
            <consortium name="The Broad Institute Genome Sequencing Center for Infectious Disease"/>
            <person name="Wu L."/>
            <person name="Ma J."/>
        </authorList>
    </citation>
    <scope>NUCLEOTIDE SEQUENCE [LARGE SCALE GENOMIC DNA]</scope>
    <source>
        <strain evidence="3">CGMCC 4.7329</strain>
    </source>
</reference>
<keyword evidence="3" id="KW-1185">Reference proteome</keyword>
<protein>
    <recommendedName>
        <fullName evidence="4">LppU protein</fullName>
    </recommendedName>
</protein>
<accession>A0ABQ2KP29</accession>
<dbReference type="EMBL" id="BMNE01000005">
    <property type="protein sequence ID" value="GGN88032.1"/>
    <property type="molecule type" value="Genomic_DNA"/>
</dbReference>
<gene>
    <name evidence="2" type="ORF">GCM10011610_45000</name>
</gene>
<name>A0ABQ2KP29_9NOCA</name>
<evidence type="ECO:0000256" key="1">
    <source>
        <dbReference type="SAM" id="MobiDB-lite"/>
    </source>
</evidence>
<feature type="region of interest" description="Disordered" evidence="1">
    <location>
        <begin position="51"/>
        <end position="82"/>
    </location>
</feature>
<proteinExistence type="predicted"/>
<organism evidence="2 3">
    <name type="scientific">Nocardia rhizosphaerihabitans</name>
    <dbReference type="NCBI Taxonomy" id="1691570"/>
    <lineage>
        <taxon>Bacteria</taxon>
        <taxon>Bacillati</taxon>
        <taxon>Actinomycetota</taxon>
        <taxon>Actinomycetes</taxon>
        <taxon>Mycobacteriales</taxon>
        <taxon>Nocardiaceae</taxon>
        <taxon>Nocardia</taxon>
    </lineage>
</organism>
<evidence type="ECO:0000313" key="2">
    <source>
        <dbReference type="EMBL" id="GGN88032.1"/>
    </source>
</evidence>
<dbReference type="Proteomes" id="UP000658127">
    <property type="component" value="Unassembled WGS sequence"/>
</dbReference>
<feature type="compositionally biased region" description="Low complexity" evidence="1">
    <location>
        <begin position="51"/>
        <end position="79"/>
    </location>
</feature>
<evidence type="ECO:0008006" key="4">
    <source>
        <dbReference type="Google" id="ProtNLM"/>
    </source>
</evidence>
<sequence>MAPVVYSQKVFADLSIGRLVGAVAIAVTAFVSTGCGGTIDGHAQPAIDVVPATGTAPTTKPGKPTSGKPTTSKPAPTSGRGDTDFQASIGDCVALGGTVNDATITKASCGSRSSNYKVIGKAENSSGCVSDRDNFYAETLNGIETGALCLDIDWVVGGCMDVGGDEPKRIDCGETGSEPVKVVTIKNNTDSVEDCPDSADSGFKYPERRVVVCVESL</sequence>
<comment type="caution">
    <text evidence="2">The sequence shown here is derived from an EMBL/GenBank/DDBJ whole genome shotgun (WGS) entry which is preliminary data.</text>
</comment>
<evidence type="ECO:0000313" key="3">
    <source>
        <dbReference type="Proteomes" id="UP000658127"/>
    </source>
</evidence>